<accession>A0AA38CFC7</accession>
<keyword evidence="3" id="KW-1185">Reference proteome</keyword>
<protein>
    <submittedName>
        <fullName evidence="2">Uncharacterized protein</fullName>
    </submittedName>
</protein>
<evidence type="ECO:0000313" key="3">
    <source>
        <dbReference type="Proteomes" id="UP000824469"/>
    </source>
</evidence>
<comment type="caution">
    <text evidence="2">The sequence shown here is derived from an EMBL/GenBank/DDBJ whole genome shotgun (WGS) entry which is preliminary data.</text>
</comment>
<organism evidence="2 3">
    <name type="scientific">Taxus chinensis</name>
    <name type="common">Chinese yew</name>
    <name type="synonym">Taxus wallichiana var. chinensis</name>
    <dbReference type="NCBI Taxonomy" id="29808"/>
    <lineage>
        <taxon>Eukaryota</taxon>
        <taxon>Viridiplantae</taxon>
        <taxon>Streptophyta</taxon>
        <taxon>Embryophyta</taxon>
        <taxon>Tracheophyta</taxon>
        <taxon>Spermatophyta</taxon>
        <taxon>Pinopsida</taxon>
        <taxon>Pinidae</taxon>
        <taxon>Conifers II</taxon>
        <taxon>Cupressales</taxon>
        <taxon>Taxaceae</taxon>
        <taxon>Taxus</taxon>
    </lineage>
</organism>
<dbReference type="AlphaFoldDB" id="A0AA38CFC7"/>
<proteinExistence type="predicted"/>
<evidence type="ECO:0000256" key="1">
    <source>
        <dbReference type="SAM" id="MobiDB-lite"/>
    </source>
</evidence>
<feature type="region of interest" description="Disordered" evidence="1">
    <location>
        <begin position="69"/>
        <end position="117"/>
    </location>
</feature>
<evidence type="ECO:0000313" key="2">
    <source>
        <dbReference type="EMBL" id="KAH9295743.1"/>
    </source>
</evidence>
<feature type="compositionally biased region" description="Polar residues" evidence="1">
    <location>
        <begin position="100"/>
        <end position="117"/>
    </location>
</feature>
<reference evidence="2 3" key="1">
    <citation type="journal article" date="2021" name="Nat. Plants">
        <title>The Taxus genome provides insights into paclitaxel biosynthesis.</title>
        <authorList>
            <person name="Xiong X."/>
            <person name="Gou J."/>
            <person name="Liao Q."/>
            <person name="Li Y."/>
            <person name="Zhou Q."/>
            <person name="Bi G."/>
            <person name="Li C."/>
            <person name="Du R."/>
            <person name="Wang X."/>
            <person name="Sun T."/>
            <person name="Guo L."/>
            <person name="Liang H."/>
            <person name="Lu P."/>
            <person name="Wu Y."/>
            <person name="Zhang Z."/>
            <person name="Ro D.K."/>
            <person name="Shang Y."/>
            <person name="Huang S."/>
            <person name="Yan J."/>
        </authorList>
    </citation>
    <scope>NUCLEOTIDE SEQUENCE [LARGE SCALE GENOMIC DNA]</scope>
    <source>
        <strain evidence="2">Ta-2019</strain>
    </source>
</reference>
<dbReference type="Proteomes" id="UP000824469">
    <property type="component" value="Unassembled WGS sequence"/>
</dbReference>
<feature type="non-terminal residue" evidence="2">
    <location>
        <position position="1"/>
    </location>
</feature>
<name>A0AA38CFC7_TAXCH</name>
<dbReference type="EMBL" id="JAHRHJ020000011">
    <property type="protein sequence ID" value="KAH9295743.1"/>
    <property type="molecule type" value="Genomic_DNA"/>
</dbReference>
<feature type="compositionally biased region" description="Polar residues" evidence="1">
    <location>
        <begin position="69"/>
        <end position="83"/>
    </location>
</feature>
<sequence length="117" mass="12987">LINQLTFHLPQTELIELFTQACARHISPTLQVQTFHTFDEAFTMAQKLEIRAIEEKKIQLCNKNITFKSNDASSSSKPQNNYSKPKGSANAIILKAGPPHQSNPAKPPSNLSPVQAF</sequence>
<gene>
    <name evidence="2" type="ORF">KI387_039331</name>
</gene>